<evidence type="ECO:0000256" key="6">
    <source>
        <dbReference type="SAM" id="Phobius"/>
    </source>
</evidence>
<evidence type="ECO:0000256" key="1">
    <source>
        <dbReference type="ARBA" id="ARBA00004141"/>
    </source>
</evidence>
<dbReference type="InterPro" id="IPR010432">
    <property type="entry name" value="RDD"/>
</dbReference>
<protein>
    <submittedName>
        <fullName evidence="8">RDD family protein</fullName>
    </submittedName>
</protein>
<evidence type="ECO:0000256" key="4">
    <source>
        <dbReference type="ARBA" id="ARBA00023136"/>
    </source>
</evidence>
<evidence type="ECO:0000259" key="7">
    <source>
        <dbReference type="Pfam" id="PF06271"/>
    </source>
</evidence>
<dbReference type="PANTHER" id="PTHR38480">
    <property type="entry name" value="SLR0254 PROTEIN"/>
    <property type="match status" value="1"/>
</dbReference>
<comment type="subcellular location">
    <subcellularLocation>
        <location evidence="1">Membrane</location>
        <topology evidence="1">Multi-pass membrane protein</topology>
    </subcellularLocation>
</comment>
<keyword evidence="3 6" id="KW-1133">Transmembrane helix</keyword>
<feature type="domain" description="RDD" evidence="7">
    <location>
        <begin position="13"/>
        <end position="142"/>
    </location>
</feature>
<proteinExistence type="predicted"/>
<sequence length="260" mass="27536">MTGDAVVLELRLARLASRGLAFALDVLVQAVLLVALVLVVVLAGPDDGALRAAVLLSVLVLVRVGYPVLFETLTGGRTLGKMAFGLRVVRDDGGPIRFRQALTRGLAGAIVDFGPVPVWSIVALVVSLCSSKSKRVGDFLAGTVVVQERAPETPAPMISMPPMLMTWAQGLELSGLPDDLALAARQYLGRYSALRPDARDALGYRLTHEVASWIGTPPPPEVPPWMYLMAVLAERRNRLAGTTSGQPYPPGQGGPFAPPG</sequence>
<accession>A0ABX1JF50</accession>
<dbReference type="PANTHER" id="PTHR38480:SF1">
    <property type="entry name" value="SLR0254 PROTEIN"/>
    <property type="match status" value="1"/>
</dbReference>
<keyword evidence="9" id="KW-1185">Reference proteome</keyword>
<feature type="transmembrane region" description="Helical" evidence="6">
    <location>
        <begin position="20"/>
        <end position="43"/>
    </location>
</feature>
<feature type="region of interest" description="Disordered" evidence="5">
    <location>
        <begin position="240"/>
        <end position="260"/>
    </location>
</feature>
<dbReference type="Pfam" id="PF06271">
    <property type="entry name" value="RDD"/>
    <property type="match status" value="1"/>
</dbReference>
<dbReference type="Proteomes" id="UP000715441">
    <property type="component" value="Unassembled WGS sequence"/>
</dbReference>
<reference evidence="8 9" key="1">
    <citation type="submission" date="2020-04" db="EMBL/GenBank/DDBJ databases">
        <title>Novel species.</title>
        <authorList>
            <person name="Teo W.F.A."/>
            <person name="Lipun K."/>
            <person name="Srisuk N."/>
            <person name="Duangmal K."/>
        </authorList>
    </citation>
    <scope>NUCLEOTIDE SEQUENCE [LARGE SCALE GENOMIC DNA]</scope>
    <source>
        <strain evidence="8 9">K13G38</strain>
    </source>
</reference>
<gene>
    <name evidence="8" type="ORF">HFP15_31245</name>
</gene>
<keyword evidence="4 6" id="KW-0472">Membrane</keyword>
<evidence type="ECO:0000256" key="2">
    <source>
        <dbReference type="ARBA" id="ARBA00022692"/>
    </source>
</evidence>
<comment type="caution">
    <text evidence="8">The sequence shown here is derived from an EMBL/GenBank/DDBJ whole genome shotgun (WGS) entry which is preliminary data.</text>
</comment>
<evidence type="ECO:0000256" key="5">
    <source>
        <dbReference type="SAM" id="MobiDB-lite"/>
    </source>
</evidence>
<dbReference type="EMBL" id="JAAXLS010000035">
    <property type="protein sequence ID" value="NKQ57350.1"/>
    <property type="molecule type" value="Genomic_DNA"/>
</dbReference>
<organism evidence="8 9">
    <name type="scientific">Amycolatopsis acididurans</name>
    <dbReference type="NCBI Taxonomy" id="2724524"/>
    <lineage>
        <taxon>Bacteria</taxon>
        <taxon>Bacillati</taxon>
        <taxon>Actinomycetota</taxon>
        <taxon>Actinomycetes</taxon>
        <taxon>Pseudonocardiales</taxon>
        <taxon>Pseudonocardiaceae</taxon>
        <taxon>Amycolatopsis</taxon>
    </lineage>
</organism>
<evidence type="ECO:0000313" key="8">
    <source>
        <dbReference type="EMBL" id="NKQ57350.1"/>
    </source>
</evidence>
<feature type="compositionally biased region" description="Pro residues" evidence="5">
    <location>
        <begin position="247"/>
        <end position="260"/>
    </location>
</feature>
<keyword evidence="2 6" id="KW-0812">Transmembrane</keyword>
<evidence type="ECO:0000313" key="9">
    <source>
        <dbReference type="Proteomes" id="UP000715441"/>
    </source>
</evidence>
<evidence type="ECO:0000256" key="3">
    <source>
        <dbReference type="ARBA" id="ARBA00022989"/>
    </source>
</evidence>
<name>A0ABX1JF50_9PSEU</name>
<feature type="transmembrane region" description="Helical" evidence="6">
    <location>
        <begin position="49"/>
        <end position="69"/>
    </location>
</feature>
<feature type="transmembrane region" description="Helical" evidence="6">
    <location>
        <begin position="106"/>
        <end position="128"/>
    </location>
</feature>